<dbReference type="Gene3D" id="2.60.40.1120">
    <property type="entry name" value="Carboxypeptidase-like, regulatory domain"/>
    <property type="match status" value="1"/>
</dbReference>
<keyword evidence="3 7" id="KW-1134">Transmembrane beta strand</keyword>
<dbReference type="SUPFAM" id="SSF49464">
    <property type="entry name" value="Carboxypeptidase regulatory domain-like"/>
    <property type="match status" value="1"/>
</dbReference>
<dbReference type="Gene3D" id="3.55.50.30">
    <property type="match status" value="1"/>
</dbReference>
<evidence type="ECO:0000313" key="11">
    <source>
        <dbReference type="EMBL" id="USJ33343.1"/>
    </source>
</evidence>
<keyword evidence="4 7" id="KW-0812">Transmembrane</keyword>
<dbReference type="EMBL" id="CP098805">
    <property type="protein sequence ID" value="USJ33343.1"/>
    <property type="molecule type" value="Genomic_DNA"/>
</dbReference>
<evidence type="ECO:0000256" key="3">
    <source>
        <dbReference type="ARBA" id="ARBA00022452"/>
    </source>
</evidence>
<feature type="signal peptide" evidence="9">
    <location>
        <begin position="1"/>
        <end position="20"/>
    </location>
</feature>
<dbReference type="InterPro" id="IPR023996">
    <property type="entry name" value="TonB-dep_OMP_SusC/RagA"/>
</dbReference>
<dbReference type="PROSITE" id="PS52016">
    <property type="entry name" value="TONB_DEPENDENT_REC_3"/>
    <property type="match status" value="1"/>
</dbReference>
<dbReference type="RefSeq" id="WP_235162977.1">
    <property type="nucleotide sequence ID" value="NZ_CP098805.1"/>
</dbReference>
<dbReference type="SUPFAM" id="SSF56935">
    <property type="entry name" value="Porins"/>
    <property type="match status" value="1"/>
</dbReference>
<reference evidence="11" key="1">
    <citation type="submission" date="2022-06" db="EMBL/GenBank/DDBJ databases">
        <title>Novel species in genus Dyadobacter.</title>
        <authorList>
            <person name="Ma C."/>
        </authorList>
    </citation>
    <scope>NUCLEOTIDE SEQUENCE</scope>
    <source>
        <strain evidence="11">CY22</strain>
    </source>
</reference>
<accession>A0ABY4XSY3</accession>
<comment type="subcellular location">
    <subcellularLocation>
        <location evidence="1 7">Cell outer membrane</location>
        <topology evidence="1 7">Multi-pass membrane protein</topology>
    </subcellularLocation>
</comment>
<dbReference type="SMART" id="SM00965">
    <property type="entry name" value="STN"/>
    <property type="match status" value="1"/>
</dbReference>
<evidence type="ECO:0000256" key="5">
    <source>
        <dbReference type="ARBA" id="ARBA00023136"/>
    </source>
</evidence>
<evidence type="ECO:0000256" key="7">
    <source>
        <dbReference type="PROSITE-ProRule" id="PRU01360"/>
    </source>
</evidence>
<evidence type="ECO:0000256" key="8">
    <source>
        <dbReference type="SAM" id="MobiDB-lite"/>
    </source>
</evidence>
<dbReference type="InterPro" id="IPR008969">
    <property type="entry name" value="CarboxyPept-like_regulatory"/>
</dbReference>
<dbReference type="Gene3D" id="2.40.170.20">
    <property type="entry name" value="TonB-dependent receptor, beta-barrel domain"/>
    <property type="match status" value="1"/>
</dbReference>
<comment type="similarity">
    <text evidence="7">Belongs to the TonB-dependent receptor family.</text>
</comment>
<proteinExistence type="inferred from homology"/>
<keyword evidence="6 7" id="KW-0998">Cell outer membrane</keyword>
<evidence type="ECO:0000313" key="12">
    <source>
        <dbReference type="Proteomes" id="UP001055420"/>
    </source>
</evidence>
<sequence length="1116" mass="122536">MKISLVQILLLCAFFGVSWANDLSAQELLNQRLSLDLKEKKMKMVLKEIEKSADVHFSYSPQVIESGRMVSITVKDATLGEVLKQLLTPLQISYDVTGKQIVLSYAPQMLKPTKENNPGSSAPIDKSINGRVTDDKGDALPGVSIMIKGRTQGTTTDNDGYYKLTVPDGPVSLIFSFVGYTSQEVAADKSSIDIQLTADIKSLTEMVVVGYGVQKKTSVTAAVSTLKGEEVGDIPITNLSNSLGGRLSGVIVKQGSGEPGRDGSSIFIRGISSTGANQPLLIVDNIPRNFQHLDPNTIESFTILKDAAAVAPYGVAGANGVVLVTTKRGKKGTPSLTYNGYVGFQNPTVLPDYASAHQFGLLKNAAAESAGLPKPYTDEELQKFIDGSDTDKYPNHDVRKELIARNAVITTHNIELSGGAERVSYYASVGYQHQAGMWHATNNNRYNLALNLDANVTNSTKISLNLNGRVQKSLYPSINTARIFELLHYAHPQNGPLFFSNGMNGSYVTGSILNSGYQRDNTTSIYTQLSIEQQIPFIEGLSLKGTIAYDPTTEMSKLWTLPVHLASINTSQKPYVITDGIFGQTKPSLNMSTAKNHQLTYQAGLNYNRSFGKNNIGVLGLFEAKANEFMTLAATRRNYNLAIDEINMGSSSNADMTTSGTSSSARQVGVVYRVTYDYADKYLLEASGRYDGSYFFSPEQRFGFFPAFSAGWRLSEEPFLKGKVRWLDNLKVRASYGEVGALAGSPFQYLSTYNVVGPAYVIGGGAVQAVRERNQANPNITWERARKTDIGLEGTLWQGLLNFEVDYFYEKRSNMLVNPDVVLPLEYGIGLSQVNDGIMDNRGFDLSLGSNYRVSNDLQISLSGNLTYAKNKVLQVFETATTFNNPNRRLTGRPLGTQFGFHSLGFFQVEDFDDAGALKPGIAVQPWGKVQPGDIRYEDLDGDGRINDNDITTIGDPVASPRIIYGISPGVKYKNFNLDMLFQGAGKTNFYYDLDAGWAFFNGMGAFANHMDYWTPENRNASNPRITAAPTTNNTQRSSFWMGNAKYLRLKTVTFSYNIPAVVTKKIRTQSARVYVSAQNLFTWTPLRNFDPEIGNNLGRGYPQQKVTSIGLNITF</sequence>
<dbReference type="NCBIfam" id="TIGR04056">
    <property type="entry name" value="OMP_RagA_SusC"/>
    <property type="match status" value="1"/>
</dbReference>
<dbReference type="InterPro" id="IPR012910">
    <property type="entry name" value="Plug_dom"/>
</dbReference>
<evidence type="ECO:0000256" key="2">
    <source>
        <dbReference type="ARBA" id="ARBA00022448"/>
    </source>
</evidence>
<evidence type="ECO:0000256" key="9">
    <source>
        <dbReference type="SAM" id="SignalP"/>
    </source>
</evidence>
<organism evidence="11 12">
    <name type="scientific">Dyadobacter chenhuakuii</name>
    <dbReference type="NCBI Taxonomy" id="2909339"/>
    <lineage>
        <taxon>Bacteria</taxon>
        <taxon>Pseudomonadati</taxon>
        <taxon>Bacteroidota</taxon>
        <taxon>Cytophagia</taxon>
        <taxon>Cytophagales</taxon>
        <taxon>Spirosomataceae</taxon>
        <taxon>Dyadobacter</taxon>
    </lineage>
</organism>
<evidence type="ECO:0000259" key="10">
    <source>
        <dbReference type="SMART" id="SM00965"/>
    </source>
</evidence>
<dbReference type="NCBIfam" id="TIGR04057">
    <property type="entry name" value="SusC_RagA_signa"/>
    <property type="match status" value="1"/>
</dbReference>
<dbReference type="Pfam" id="PF13715">
    <property type="entry name" value="CarbopepD_reg_2"/>
    <property type="match status" value="1"/>
</dbReference>
<keyword evidence="11" id="KW-0675">Receptor</keyword>
<protein>
    <submittedName>
        <fullName evidence="11">TonB-dependent receptor</fullName>
    </submittedName>
</protein>
<dbReference type="Pfam" id="PF07715">
    <property type="entry name" value="Plug"/>
    <property type="match status" value="1"/>
</dbReference>
<gene>
    <name evidence="11" type="ORF">NFI80_11440</name>
</gene>
<keyword evidence="5 7" id="KW-0472">Membrane</keyword>
<evidence type="ECO:0000256" key="4">
    <source>
        <dbReference type="ARBA" id="ARBA00022692"/>
    </source>
</evidence>
<keyword evidence="12" id="KW-1185">Reference proteome</keyword>
<feature type="region of interest" description="Disordered" evidence="8">
    <location>
        <begin position="112"/>
        <end position="133"/>
    </location>
</feature>
<dbReference type="InterPro" id="IPR036942">
    <property type="entry name" value="Beta-barrel_TonB_sf"/>
</dbReference>
<name>A0ABY4XSY3_9BACT</name>
<keyword evidence="9" id="KW-0732">Signal</keyword>
<dbReference type="InterPro" id="IPR037066">
    <property type="entry name" value="Plug_dom_sf"/>
</dbReference>
<evidence type="ECO:0000256" key="1">
    <source>
        <dbReference type="ARBA" id="ARBA00004571"/>
    </source>
</evidence>
<dbReference type="InterPro" id="IPR011662">
    <property type="entry name" value="Secretin/TonB_short_N"/>
</dbReference>
<dbReference type="InterPro" id="IPR039426">
    <property type="entry name" value="TonB-dep_rcpt-like"/>
</dbReference>
<evidence type="ECO:0000256" key="6">
    <source>
        <dbReference type="ARBA" id="ARBA00023237"/>
    </source>
</evidence>
<dbReference type="Gene3D" id="2.170.130.10">
    <property type="entry name" value="TonB-dependent receptor, plug domain"/>
    <property type="match status" value="1"/>
</dbReference>
<dbReference type="Proteomes" id="UP001055420">
    <property type="component" value="Chromosome"/>
</dbReference>
<dbReference type="InterPro" id="IPR023997">
    <property type="entry name" value="TonB-dep_OMP_SusC/RagA_CS"/>
</dbReference>
<dbReference type="PROSITE" id="PS00018">
    <property type="entry name" value="EF_HAND_1"/>
    <property type="match status" value="1"/>
</dbReference>
<feature type="domain" description="Secretin/TonB short N-terminal" evidence="10">
    <location>
        <begin position="55"/>
        <end position="106"/>
    </location>
</feature>
<dbReference type="InterPro" id="IPR018247">
    <property type="entry name" value="EF_Hand_1_Ca_BS"/>
</dbReference>
<keyword evidence="2 7" id="KW-0813">Transport</keyword>
<feature type="chain" id="PRO_5046054006" evidence="9">
    <location>
        <begin position="21"/>
        <end position="1116"/>
    </location>
</feature>